<proteinExistence type="predicted"/>
<dbReference type="Proteomes" id="UP001268809">
    <property type="component" value="Segment"/>
</dbReference>
<accession>A0AA51U7S6</accession>
<protein>
    <submittedName>
        <fullName evidence="1">Uncharacterized protein</fullName>
    </submittedName>
</protein>
<evidence type="ECO:0000313" key="1">
    <source>
        <dbReference type="EMBL" id="WMU95613.1"/>
    </source>
</evidence>
<sequence length="73" mass="8503">MKKFTTLGEYWMIAAAESYRRAKKIKQCYGKAARGDILYCTADEGIPNVTPRGKTFKKMIDIEWNARLERIKQ</sequence>
<organism evidence="1 2">
    <name type="scientific">Escherichia phage pEC-M719-6WT.1</name>
    <dbReference type="NCBI Taxonomy" id="3056220"/>
    <lineage>
        <taxon>Viruses</taxon>
        <taxon>Duplodnaviria</taxon>
        <taxon>Heunggongvirae</taxon>
        <taxon>Uroviricota</taxon>
        <taxon>Caudoviricetes</taxon>
        <taxon>Andersonviridae</taxon>
        <taxon>Ounavirinae</taxon>
        <taxon>Mooglevirus</taxon>
        <taxon>Mooglevirus M7196WT1</taxon>
    </lineage>
</organism>
<dbReference type="EMBL" id="OQ845957">
    <property type="protein sequence ID" value="WMU95613.1"/>
    <property type="molecule type" value="Genomic_DNA"/>
</dbReference>
<name>A0AA51U7S6_9CAUD</name>
<reference evidence="1 2" key="1">
    <citation type="submission" date="2023-04" db="EMBL/GenBank/DDBJ databases">
        <authorList>
            <person name="Wang C."/>
            <person name="Guo Z."/>
            <person name="Wang M."/>
            <person name="Wang X."/>
            <person name="Ji F."/>
            <person name="Zhao J."/>
            <person name="Zeng J."/>
            <person name="Zuo J."/>
        </authorList>
    </citation>
    <scope>NUCLEOTIDE SEQUENCE [LARGE SCALE GENOMIC DNA]</scope>
</reference>
<keyword evidence="2" id="KW-1185">Reference proteome</keyword>
<evidence type="ECO:0000313" key="2">
    <source>
        <dbReference type="Proteomes" id="UP001268809"/>
    </source>
</evidence>